<accession>A0A931HXK1</accession>
<dbReference type="PANTHER" id="PTHR43537">
    <property type="entry name" value="TRANSCRIPTIONAL REGULATOR, GNTR FAMILY"/>
    <property type="match status" value="1"/>
</dbReference>
<dbReference type="InterPro" id="IPR008920">
    <property type="entry name" value="TF_FadR/GntR_C"/>
</dbReference>
<feature type="domain" description="HTH gntR-type" evidence="4">
    <location>
        <begin position="7"/>
        <end position="74"/>
    </location>
</feature>
<dbReference type="SUPFAM" id="SSF48008">
    <property type="entry name" value="GntR ligand-binding domain-like"/>
    <property type="match status" value="1"/>
</dbReference>
<dbReference type="SMART" id="SM00345">
    <property type="entry name" value="HTH_GNTR"/>
    <property type="match status" value="1"/>
</dbReference>
<reference evidence="5 6" key="1">
    <citation type="journal article" date="2005" name="Int. J. Syst. Evol. Microbiol.">
        <title>Halobacillus yeomjeoni sp. nov., isolated from a marine solar saltern in Korea.</title>
        <authorList>
            <person name="Yoon J.H."/>
            <person name="Kang S.J."/>
            <person name="Lee C.H."/>
            <person name="Oh H.W."/>
            <person name="Oh T.K."/>
        </authorList>
    </citation>
    <scope>NUCLEOTIDE SEQUENCE [LARGE SCALE GENOMIC DNA]</scope>
    <source>
        <strain evidence="5 6">KCTC 3957</strain>
    </source>
</reference>
<dbReference type="GO" id="GO:0003677">
    <property type="term" value="F:DNA binding"/>
    <property type="evidence" value="ECO:0007669"/>
    <property type="project" value="UniProtKB-KW"/>
</dbReference>
<comment type="caution">
    <text evidence="5">The sequence shown here is derived from an EMBL/GenBank/DDBJ whole genome shotgun (WGS) entry which is preliminary data.</text>
</comment>
<dbReference type="SMART" id="SM00895">
    <property type="entry name" value="FCD"/>
    <property type="match status" value="1"/>
</dbReference>
<dbReference type="Proteomes" id="UP000614490">
    <property type="component" value="Unassembled WGS sequence"/>
</dbReference>
<organism evidence="5 6">
    <name type="scientific">Halobacillus yeomjeoni</name>
    <dbReference type="NCBI Taxonomy" id="311194"/>
    <lineage>
        <taxon>Bacteria</taxon>
        <taxon>Bacillati</taxon>
        <taxon>Bacillota</taxon>
        <taxon>Bacilli</taxon>
        <taxon>Bacillales</taxon>
        <taxon>Bacillaceae</taxon>
        <taxon>Halobacillus</taxon>
    </lineage>
</organism>
<dbReference type="Gene3D" id="1.10.10.10">
    <property type="entry name" value="Winged helix-like DNA-binding domain superfamily/Winged helix DNA-binding domain"/>
    <property type="match status" value="1"/>
</dbReference>
<dbReference type="CDD" id="cd07377">
    <property type="entry name" value="WHTH_GntR"/>
    <property type="match status" value="1"/>
</dbReference>
<sequence>MVQEKKQSATKFVYQSIKEAIINRNISPGVQLVESVISSKLNVSRTPIRAAIKELEQEGLVNLIANRGAFVINPTMQEIIQVYEARLELEKIGFKYGKEQFSHQDIERLENLIEREEQTYQERDFLTNLEINKQFHLSLASPCKNKFLIELIEQAIHKSNVHLIFYDLFFEVHDKEDIRGLQEHKQIVQSLKERDFEKAEHLLSEHILHTLHELKENQIHTPFSNPFI</sequence>
<name>A0A931HXK1_9BACI</name>
<keyword evidence="1" id="KW-0805">Transcription regulation</keyword>
<dbReference type="InterPro" id="IPR000524">
    <property type="entry name" value="Tscrpt_reg_HTH_GntR"/>
</dbReference>
<dbReference type="InterPro" id="IPR036388">
    <property type="entry name" value="WH-like_DNA-bd_sf"/>
</dbReference>
<evidence type="ECO:0000256" key="2">
    <source>
        <dbReference type="ARBA" id="ARBA00023125"/>
    </source>
</evidence>
<evidence type="ECO:0000259" key="4">
    <source>
        <dbReference type="PROSITE" id="PS50949"/>
    </source>
</evidence>
<evidence type="ECO:0000313" key="5">
    <source>
        <dbReference type="EMBL" id="MBH0231527.1"/>
    </source>
</evidence>
<dbReference type="EMBL" id="JADZSC010000003">
    <property type="protein sequence ID" value="MBH0231527.1"/>
    <property type="molecule type" value="Genomic_DNA"/>
</dbReference>
<dbReference type="AlphaFoldDB" id="A0A931HXK1"/>
<keyword evidence="2" id="KW-0238">DNA-binding</keyword>
<dbReference type="Gene3D" id="1.20.120.530">
    <property type="entry name" value="GntR ligand-binding domain-like"/>
    <property type="match status" value="1"/>
</dbReference>
<dbReference type="SUPFAM" id="SSF46785">
    <property type="entry name" value="Winged helix' DNA-binding domain"/>
    <property type="match status" value="1"/>
</dbReference>
<dbReference type="RefSeq" id="WP_197318146.1">
    <property type="nucleotide sequence ID" value="NZ_JADZSC010000003.1"/>
</dbReference>
<proteinExistence type="predicted"/>
<dbReference type="InterPro" id="IPR036390">
    <property type="entry name" value="WH_DNA-bd_sf"/>
</dbReference>
<dbReference type="PANTHER" id="PTHR43537:SF24">
    <property type="entry name" value="GLUCONATE OPERON TRANSCRIPTIONAL REPRESSOR"/>
    <property type="match status" value="1"/>
</dbReference>
<keyword evidence="3" id="KW-0804">Transcription</keyword>
<keyword evidence="6" id="KW-1185">Reference proteome</keyword>
<evidence type="ECO:0000256" key="3">
    <source>
        <dbReference type="ARBA" id="ARBA00023163"/>
    </source>
</evidence>
<gene>
    <name evidence="5" type="ORF">H0267_14975</name>
</gene>
<dbReference type="InterPro" id="IPR011711">
    <property type="entry name" value="GntR_C"/>
</dbReference>
<dbReference type="GO" id="GO:0003700">
    <property type="term" value="F:DNA-binding transcription factor activity"/>
    <property type="evidence" value="ECO:0007669"/>
    <property type="project" value="InterPro"/>
</dbReference>
<evidence type="ECO:0000256" key="1">
    <source>
        <dbReference type="ARBA" id="ARBA00023015"/>
    </source>
</evidence>
<evidence type="ECO:0000313" key="6">
    <source>
        <dbReference type="Proteomes" id="UP000614490"/>
    </source>
</evidence>
<protein>
    <submittedName>
        <fullName evidence="5">GntR family transcriptional regulator</fullName>
    </submittedName>
</protein>
<dbReference type="Pfam" id="PF07729">
    <property type="entry name" value="FCD"/>
    <property type="match status" value="1"/>
</dbReference>
<dbReference type="PROSITE" id="PS50949">
    <property type="entry name" value="HTH_GNTR"/>
    <property type="match status" value="1"/>
</dbReference>
<dbReference type="Pfam" id="PF00392">
    <property type="entry name" value="GntR"/>
    <property type="match status" value="1"/>
</dbReference>